<dbReference type="GO" id="GO:0055085">
    <property type="term" value="P:transmembrane transport"/>
    <property type="evidence" value="ECO:0007669"/>
    <property type="project" value="UniProtKB-UniRule"/>
</dbReference>
<dbReference type="EMBL" id="CP015405">
    <property type="protein sequence ID" value="ANU75474.2"/>
    <property type="molecule type" value="Genomic_DNA"/>
</dbReference>
<evidence type="ECO:0000313" key="8">
    <source>
        <dbReference type="EMBL" id="ANU75474.2"/>
    </source>
</evidence>
<dbReference type="OrthoDB" id="9781780at2"/>
<comment type="similarity">
    <text evidence="6">Belongs to the ABC-4 integral membrane protein family.</text>
</comment>
<evidence type="ECO:0000256" key="6">
    <source>
        <dbReference type="PIRNR" id="PIRNR018968"/>
    </source>
</evidence>
<evidence type="ECO:0000256" key="4">
    <source>
        <dbReference type="ARBA" id="ARBA00022989"/>
    </source>
</evidence>
<keyword evidence="2 6" id="KW-1003">Cell membrane</keyword>
<proteinExistence type="inferred from homology"/>
<evidence type="ECO:0000256" key="2">
    <source>
        <dbReference type="ARBA" id="ARBA00022475"/>
    </source>
</evidence>
<feature type="transmembrane region" description="Helical" evidence="6">
    <location>
        <begin position="240"/>
        <end position="265"/>
    </location>
</feature>
<feature type="transmembrane region" description="Helical" evidence="6">
    <location>
        <begin position="211"/>
        <end position="234"/>
    </location>
</feature>
<dbReference type="Proteomes" id="UP000092574">
    <property type="component" value="Chromosome"/>
</dbReference>
<keyword evidence="5 6" id="KW-0472">Membrane</keyword>
<dbReference type="Pfam" id="PF02687">
    <property type="entry name" value="FtsX"/>
    <property type="match status" value="1"/>
</dbReference>
<name>A0A1C7I973_9FIRM</name>
<evidence type="ECO:0000313" key="9">
    <source>
        <dbReference type="Proteomes" id="UP000092574"/>
    </source>
</evidence>
<evidence type="ECO:0000256" key="5">
    <source>
        <dbReference type="ARBA" id="ARBA00023136"/>
    </source>
</evidence>
<dbReference type="KEGG" id="byl:A4V09_06650"/>
<feature type="transmembrane region" description="Helical" evidence="6">
    <location>
        <begin position="57"/>
        <end position="78"/>
    </location>
</feature>
<feature type="domain" description="ABC3 transporter permease C-terminal" evidence="7">
    <location>
        <begin position="62"/>
        <end position="170"/>
    </location>
</feature>
<feature type="transmembrane region" description="Helical" evidence="6">
    <location>
        <begin position="603"/>
        <end position="627"/>
    </location>
</feature>
<feature type="transmembrane region" description="Helical" evidence="6">
    <location>
        <begin position="542"/>
        <end position="567"/>
    </location>
</feature>
<feature type="transmembrane region" description="Helical" evidence="6">
    <location>
        <begin position="153"/>
        <end position="172"/>
    </location>
</feature>
<dbReference type="InterPro" id="IPR003838">
    <property type="entry name" value="ABC3_permease_C"/>
</dbReference>
<organism evidence="8 9">
    <name type="scientific">Blautia pseudococcoides</name>
    <dbReference type="NCBI Taxonomy" id="1796616"/>
    <lineage>
        <taxon>Bacteria</taxon>
        <taxon>Bacillati</taxon>
        <taxon>Bacillota</taxon>
        <taxon>Clostridia</taxon>
        <taxon>Lachnospirales</taxon>
        <taxon>Lachnospiraceae</taxon>
        <taxon>Blautia</taxon>
    </lineage>
</organism>
<keyword evidence="6" id="KW-0813">Transport</keyword>
<keyword evidence="9" id="KW-1185">Reference proteome</keyword>
<dbReference type="PIRSF" id="PIRSF018968">
    <property type="entry name" value="ABC_permease_BceB"/>
    <property type="match status" value="1"/>
</dbReference>
<protein>
    <recommendedName>
        <fullName evidence="7">ABC3 transporter permease C-terminal domain-containing protein</fullName>
    </recommendedName>
</protein>
<dbReference type="PANTHER" id="PTHR46795:SF3">
    <property type="entry name" value="ABC TRANSPORTER PERMEASE"/>
    <property type="match status" value="1"/>
</dbReference>
<keyword evidence="3 6" id="KW-0812">Transmembrane</keyword>
<evidence type="ECO:0000256" key="1">
    <source>
        <dbReference type="ARBA" id="ARBA00004651"/>
    </source>
</evidence>
<reference evidence="8" key="1">
    <citation type="submission" date="2017-04" db="EMBL/GenBank/DDBJ databases">
        <title>Complete Genome Sequences of Twelve Strains of a Stable Defined Moderately Diverse Mouse Microbiota 2 (sDMDMm2).</title>
        <authorList>
            <person name="Uchimura Y."/>
            <person name="Wyss M."/>
            <person name="Brugiroux S."/>
            <person name="Limenitakis J.P."/>
            <person name="Stecher B."/>
            <person name="McCoy K.D."/>
            <person name="Macpherson A.J."/>
        </authorList>
    </citation>
    <scope>NUCLEOTIDE SEQUENCE</scope>
    <source>
        <strain evidence="8">YL58</strain>
    </source>
</reference>
<dbReference type="AlphaFoldDB" id="A0A1C7I973"/>
<dbReference type="PANTHER" id="PTHR46795">
    <property type="entry name" value="ABC TRANSPORTER PERMEASE-RELATED-RELATED"/>
    <property type="match status" value="1"/>
</dbReference>
<evidence type="ECO:0000259" key="7">
    <source>
        <dbReference type="Pfam" id="PF02687"/>
    </source>
</evidence>
<feature type="transmembrane region" description="Helical" evidence="6">
    <location>
        <begin position="299"/>
        <end position="321"/>
    </location>
</feature>
<comment type="subcellular location">
    <subcellularLocation>
        <location evidence="1 6">Cell membrane</location>
        <topology evidence="1 6">Multi-pass membrane protein</topology>
    </subcellularLocation>
</comment>
<sequence length="681" mass="77724">MLPMYAKIAIRNVKRSIGDYAVYVLTLVLSISMIFAYNSLLFSDAINSFSKLMRPMMSILICVTVMVVLILGWLISYITHFIFEQRSREFACYMTMGMERPAMSRLFLTEQLVIGSVTLVGGILLGNVFYLALSQVIFKMFDKTYYMDLSFQLPAISLTILCFFVMFAFCLLKQNRILKKVRIKELMSYSRQNENGVAAGRKNVRLKMTAAVLLGVLGLLCLYVAFSVTIELFAGFANMFLMAAGVLLQGVSLMLFYRQLALVILQRYKKSGKRLHHLNIFFYRQLTARLNTNGRQMGVISILLLLTFMGLGGASFMANAYEDALQNKVPFDVEVSQHYGKLDVEACRDFIKEHSIITADLSYDIYYLEDSTLIADMIDRKREPVEGLEDWAAEENMDRCIRLSDYNKLRSFLGEYPVSLQEDEYAMQTEEGYYRDKIEKAGTPLKTGGREYRLGQVLEGPFAQDGMNESGYGSKTILVLPDQACETLKQARGCYAAMVDDREKTDYQDTLQKTIEKTVSSDGPSYIMTYTYQGQKGEMQSLYMMTAFICCYAAFICIFICATILAVQLISSSKKYRYQYDQLRRMGTMDSEIRKLTVRQTAVYFFLPMVLPLFFLLLYMAGIGFAFPVQRSMLIASFAGAAGIFLAVYGCYLVITCLQYQRNVLKGTKQFRLHDFIRQEK</sequence>
<gene>
    <name evidence="8" type="ORF">A4V09_06650</name>
</gene>
<feature type="transmembrane region" description="Helical" evidence="6">
    <location>
        <begin position="112"/>
        <end position="133"/>
    </location>
</feature>
<dbReference type="STRING" id="1796616.A4V09_06650"/>
<accession>A0A1C7I973</accession>
<evidence type="ECO:0000256" key="3">
    <source>
        <dbReference type="ARBA" id="ARBA00022692"/>
    </source>
</evidence>
<dbReference type="InterPro" id="IPR027022">
    <property type="entry name" value="ABC_permease_BceB-typ"/>
</dbReference>
<feature type="transmembrane region" description="Helical" evidence="6">
    <location>
        <begin position="20"/>
        <end position="37"/>
    </location>
</feature>
<feature type="transmembrane region" description="Helical" evidence="6">
    <location>
        <begin position="633"/>
        <end position="655"/>
    </location>
</feature>
<keyword evidence="4 6" id="KW-1133">Transmembrane helix</keyword>
<dbReference type="GO" id="GO:0005886">
    <property type="term" value="C:plasma membrane"/>
    <property type="evidence" value="ECO:0007669"/>
    <property type="project" value="UniProtKB-SubCell"/>
</dbReference>
<dbReference type="InterPro" id="IPR052536">
    <property type="entry name" value="ABC-4_Integral_Memb_Prot"/>
</dbReference>